<dbReference type="EMBL" id="JBHUHQ010000009">
    <property type="protein sequence ID" value="MFD2043655.1"/>
    <property type="molecule type" value="Genomic_DNA"/>
</dbReference>
<reference evidence="2" key="1">
    <citation type="journal article" date="2019" name="Int. J. Syst. Evol. Microbiol.">
        <title>The Global Catalogue of Microorganisms (GCM) 10K type strain sequencing project: providing services to taxonomists for standard genome sequencing and annotation.</title>
        <authorList>
            <consortium name="The Broad Institute Genomics Platform"/>
            <consortium name="The Broad Institute Genome Sequencing Center for Infectious Disease"/>
            <person name="Wu L."/>
            <person name="Ma J."/>
        </authorList>
    </citation>
    <scope>NUCLEOTIDE SEQUENCE [LARGE SCALE GENOMIC DNA]</scope>
    <source>
        <strain evidence="2">R28</strain>
    </source>
</reference>
<accession>A0ABW4VYL1</accession>
<dbReference type="Proteomes" id="UP001597383">
    <property type="component" value="Unassembled WGS sequence"/>
</dbReference>
<organism evidence="1 2">
    <name type="scientific">Ornithinibacillus salinisoli</name>
    <dbReference type="NCBI Taxonomy" id="1848459"/>
    <lineage>
        <taxon>Bacteria</taxon>
        <taxon>Bacillati</taxon>
        <taxon>Bacillota</taxon>
        <taxon>Bacilli</taxon>
        <taxon>Bacillales</taxon>
        <taxon>Bacillaceae</taxon>
        <taxon>Ornithinibacillus</taxon>
    </lineage>
</organism>
<name>A0ABW4VYL1_9BACI</name>
<keyword evidence="2" id="KW-1185">Reference proteome</keyword>
<dbReference type="RefSeq" id="WP_377555382.1">
    <property type="nucleotide sequence ID" value="NZ_JBHUHQ010000009.1"/>
</dbReference>
<evidence type="ECO:0000313" key="1">
    <source>
        <dbReference type="EMBL" id="MFD2043655.1"/>
    </source>
</evidence>
<sequence length="64" mass="7262">MFCKREAYREPAGIEVYYHGREYSQSAVVEGTYAYIVTVAGEDDESKISIDNMLQDVLESASFE</sequence>
<evidence type="ECO:0000313" key="2">
    <source>
        <dbReference type="Proteomes" id="UP001597383"/>
    </source>
</evidence>
<proteinExistence type="predicted"/>
<gene>
    <name evidence="1" type="ORF">ACFSJF_05105</name>
</gene>
<comment type="caution">
    <text evidence="1">The sequence shown here is derived from an EMBL/GenBank/DDBJ whole genome shotgun (WGS) entry which is preliminary data.</text>
</comment>
<protein>
    <submittedName>
        <fullName evidence="1">Uncharacterized protein</fullName>
    </submittedName>
</protein>